<dbReference type="AlphaFoldDB" id="E1ZMN7"/>
<name>E1ZMN7_CHLVA</name>
<reference evidence="1 2" key="1">
    <citation type="journal article" date="2010" name="Plant Cell">
        <title>The Chlorella variabilis NC64A genome reveals adaptation to photosymbiosis, coevolution with viruses, and cryptic sex.</title>
        <authorList>
            <person name="Blanc G."/>
            <person name="Duncan G."/>
            <person name="Agarkova I."/>
            <person name="Borodovsky M."/>
            <person name="Gurnon J."/>
            <person name="Kuo A."/>
            <person name="Lindquist E."/>
            <person name="Lucas S."/>
            <person name="Pangilinan J."/>
            <person name="Polle J."/>
            <person name="Salamov A."/>
            <person name="Terry A."/>
            <person name="Yamada T."/>
            <person name="Dunigan D.D."/>
            <person name="Grigoriev I.V."/>
            <person name="Claverie J.M."/>
            <person name="Van Etten J.L."/>
        </authorList>
    </citation>
    <scope>NUCLEOTIDE SEQUENCE [LARGE SCALE GENOMIC DNA]</scope>
    <source>
        <strain evidence="1 2">NC64A</strain>
    </source>
</reference>
<dbReference type="KEGG" id="cvr:CHLNCDRAFT_138267"/>
<dbReference type="InParanoid" id="E1ZMN7"/>
<dbReference type="EMBL" id="GL433854">
    <property type="protein sequence ID" value="EFN52727.1"/>
    <property type="molecule type" value="Genomic_DNA"/>
</dbReference>
<dbReference type="Proteomes" id="UP000008141">
    <property type="component" value="Unassembled WGS sequence"/>
</dbReference>
<organism evidence="2">
    <name type="scientific">Chlorella variabilis</name>
    <name type="common">Green alga</name>
    <dbReference type="NCBI Taxonomy" id="554065"/>
    <lineage>
        <taxon>Eukaryota</taxon>
        <taxon>Viridiplantae</taxon>
        <taxon>Chlorophyta</taxon>
        <taxon>core chlorophytes</taxon>
        <taxon>Trebouxiophyceae</taxon>
        <taxon>Chlorellales</taxon>
        <taxon>Chlorellaceae</taxon>
        <taxon>Chlorella clade</taxon>
        <taxon>Chlorella</taxon>
    </lineage>
</organism>
<gene>
    <name evidence="1" type="ORF">CHLNCDRAFT_138267</name>
</gene>
<keyword evidence="2" id="KW-1185">Reference proteome</keyword>
<proteinExistence type="predicted"/>
<dbReference type="RefSeq" id="XP_005844829.1">
    <property type="nucleotide sequence ID" value="XM_005844767.1"/>
</dbReference>
<accession>E1ZMN7</accession>
<dbReference type="GeneID" id="17352223"/>
<dbReference type="OrthoDB" id="567660at2759"/>
<sequence>MLDCHDQAPIHFAASGNNAAAVRQLLETAPELAFAPDRYGAPPLELALRSHAGTSVEAVETAHCLVLAAPPVQPTLSTLNEYEPTWSDLYADLVARLPLTQEEWQLIPSPGPGLAHALPAVLQRSAVEAGWLVGRLVEEQRARLRSAALSLARAQQGQRPISADVSRRILAVCLLDS</sequence>
<protein>
    <submittedName>
        <fullName evidence="1">Uncharacterized protein</fullName>
    </submittedName>
</protein>
<evidence type="ECO:0000313" key="1">
    <source>
        <dbReference type="EMBL" id="EFN52727.1"/>
    </source>
</evidence>
<evidence type="ECO:0000313" key="2">
    <source>
        <dbReference type="Proteomes" id="UP000008141"/>
    </source>
</evidence>